<dbReference type="InterPro" id="IPR002893">
    <property type="entry name" value="Znf_MYND"/>
</dbReference>
<keyword evidence="2 4" id="KW-0863">Zinc-finger</keyword>
<gene>
    <name evidence="6" type="ORF">EUX98_g2977</name>
</gene>
<dbReference type="OrthoDB" id="341421at2759"/>
<organism evidence="6 7">
    <name type="scientific">Antrodiella citrinella</name>
    <dbReference type="NCBI Taxonomy" id="2447956"/>
    <lineage>
        <taxon>Eukaryota</taxon>
        <taxon>Fungi</taxon>
        <taxon>Dikarya</taxon>
        <taxon>Basidiomycota</taxon>
        <taxon>Agaricomycotina</taxon>
        <taxon>Agaricomycetes</taxon>
        <taxon>Polyporales</taxon>
        <taxon>Steccherinaceae</taxon>
        <taxon>Antrodiella</taxon>
    </lineage>
</organism>
<dbReference type="Pfam" id="PF01753">
    <property type="entry name" value="zf-MYND"/>
    <property type="match status" value="1"/>
</dbReference>
<evidence type="ECO:0000256" key="1">
    <source>
        <dbReference type="ARBA" id="ARBA00022723"/>
    </source>
</evidence>
<dbReference type="SUPFAM" id="SSF144232">
    <property type="entry name" value="HIT/MYND zinc finger-like"/>
    <property type="match status" value="1"/>
</dbReference>
<evidence type="ECO:0000313" key="6">
    <source>
        <dbReference type="EMBL" id="THH31218.1"/>
    </source>
</evidence>
<accession>A0A4S4N0G3</accession>
<dbReference type="Gene3D" id="6.10.140.2220">
    <property type="match status" value="1"/>
</dbReference>
<dbReference type="Proteomes" id="UP000308730">
    <property type="component" value="Unassembled WGS sequence"/>
</dbReference>
<evidence type="ECO:0000313" key="7">
    <source>
        <dbReference type="Proteomes" id="UP000308730"/>
    </source>
</evidence>
<keyword evidence="1" id="KW-0479">Metal-binding</keyword>
<dbReference type="GO" id="GO:0008270">
    <property type="term" value="F:zinc ion binding"/>
    <property type="evidence" value="ECO:0007669"/>
    <property type="project" value="UniProtKB-KW"/>
</dbReference>
<evidence type="ECO:0000256" key="3">
    <source>
        <dbReference type="ARBA" id="ARBA00022833"/>
    </source>
</evidence>
<name>A0A4S4N0G3_9APHY</name>
<proteinExistence type="predicted"/>
<dbReference type="EMBL" id="SGPM01000054">
    <property type="protein sequence ID" value="THH31218.1"/>
    <property type="molecule type" value="Genomic_DNA"/>
</dbReference>
<dbReference type="AlphaFoldDB" id="A0A4S4N0G3"/>
<keyword evidence="3" id="KW-0862">Zinc</keyword>
<dbReference type="PROSITE" id="PS01360">
    <property type="entry name" value="ZF_MYND_1"/>
    <property type="match status" value="1"/>
</dbReference>
<evidence type="ECO:0000256" key="4">
    <source>
        <dbReference type="PROSITE-ProRule" id="PRU00134"/>
    </source>
</evidence>
<sequence>MKATKCNTCFVPGSEKTLSLCKGCKAAVYCSKECQKKDWPTHKALCRNNKLFADLLKARDESSEGSLDRHTLPDGISMFELNTRMADWVRFHTPAFVGAAAHCLDLASDLAHVNNKVIHIKLRPRSRAEHHDAPGMYFEFLDAYAVDVDEAATWADPWPYLMMGLRQFQEESARDGRGGVTAAMVEAAPLDVQAVPLGSFGLSGMKYRKTETTWKQSMKYYINNGKKYSPHRR</sequence>
<dbReference type="PROSITE" id="PS50865">
    <property type="entry name" value="ZF_MYND_2"/>
    <property type="match status" value="1"/>
</dbReference>
<feature type="domain" description="MYND-type" evidence="5">
    <location>
        <begin position="6"/>
        <end position="46"/>
    </location>
</feature>
<evidence type="ECO:0000256" key="2">
    <source>
        <dbReference type="ARBA" id="ARBA00022771"/>
    </source>
</evidence>
<protein>
    <recommendedName>
        <fullName evidence="5">MYND-type domain-containing protein</fullName>
    </recommendedName>
</protein>
<comment type="caution">
    <text evidence="6">The sequence shown here is derived from an EMBL/GenBank/DDBJ whole genome shotgun (WGS) entry which is preliminary data.</text>
</comment>
<keyword evidence="7" id="KW-1185">Reference proteome</keyword>
<reference evidence="6 7" key="1">
    <citation type="submission" date="2019-02" db="EMBL/GenBank/DDBJ databases">
        <title>Genome sequencing of the rare red list fungi Antrodiella citrinella (Flaviporus citrinellus).</title>
        <authorList>
            <person name="Buettner E."/>
            <person name="Kellner H."/>
        </authorList>
    </citation>
    <scope>NUCLEOTIDE SEQUENCE [LARGE SCALE GENOMIC DNA]</scope>
    <source>
        <strain evidence="6 7">DSM 108506</strain>
    </source>
</reference>
<evidence type="ECO:0000259" key="5">
    <source>
        <dbReference type="PROSITE" id="PS50865"/>
    </source>
</evidence>